<accession>A0A0G4I914</accession>
<proteinExistence type="predicted"/>
<feature type="coiled-coil region" evidence="1">
    <location>
        <begin position="32"/>
        <end position="59"/>
    </location>
</feature>
<keyword evidence="1" id="KW-0175">Coiled coil</keyword>
<name>A0A0G4I914_9ALVE</name>
<reference evidence="3" key="1">
    <citation type="submission" date="2014-11" db="EMBL/GenBank/DDBJ databases">
        <authorList>
            <person name="Otto D Thomas"/>
            <person name="Naeem Raeece"/>
        </authorList>
    </citation>
    <scope>NUCLEOTIDE SEQUENCE</scope>
</reference>
<dbReference type="EMBL" id="CDMZ01005704">
    <property type="protein sequence ID" value="CEM53541.1"/>
    <property type="molecule type" value="Genomic_DNA"/>
</dbReference>
<sequence>MLAHNGSLGDDEAGCVKLSRLLTRRRALVYEMEKRAVAIQTLEEEIDRISERKKIEGRERAVNYILQAMEEVGLLGWLRSGTEGGVGKRYEGVFWGGKERSPVSVTNRSRQGGGRWTGRHFRKARKGTCRWPSGKRWGQRPPDLLETGTPKSQGGGLKGGERSNNLEGGT</sequence>
<organism evidence="3">
    <name type="scientific">Chromera velia CCMP2878</name>
    <dbReference type="NCBI Taxonomy" id="1169474"/>
    <lineage>
        <taxon>Eukaryota</taxon>
        <taxon>Sar</taxon>
        <taxon>Alveolata</taxon>
        <taxon>Colpodellida</taxon>
        <taxon>Chromeraceae</taxon>
        <taxon>Chromera</taxon>
    </lineage>
</organism>
<feature type="compositionally biased region" description="Basic residues" evidence="2">
    <location>
        <begin position="117"/>
        <end position="128"/>
    </location>
</feature>
<dbReference type="VEuPathDB" id="CryptoDB:Cvel_12048"/>
<evidence type="ECO:0000256" key="2">
    <source>
        <dbReference type="SAM" id="MobiDB-lite"/>
    </source>
</evidence>
<evidence type="ECO:0000313" key="3">
    <source>
        <dbReference type="EMBL" id="CEM53541.1"/>
    </source>
</evidence>
<gene>
    <name evidence="3" type="ORF">Cvel_12048</name>
</gene>
<feature type="region of interest" description="Disordered" evidence="2">
    <location>
        <begin position="101"/>
        <end position="170"/>
    </location>
</feature>
<evidence type="ECO:0000256" key="1">
    <source>
        <dbReference type="SAM" id="Coils"/>
    </source>
</evidence>
<protein>
    <submittedName>
        <fullName evidence="3">Uncharacterized protein</fullName>
    </submittedName>
</protein>
<dbReference type="AlphaFoldDB" id="A0A0G4I914"/>